<dbReference type="OMA" id="GYWNTYS"/>
<gene>
    <name evidence="1" type="ORF">LOTGIDRAFT_96590</name>
</gene>
<dbReference type="EMBL" id="KB201890">
    <property type="protein sequence ID" value="ESO93933.1"/>
    <property type="molecule type" value="Genomic_DNA"/>
</dbReference>
<dbReference type="STRING" id="225164.V3ZR92"/>
<dbReference type="KEGG" id="lgi:LOTGIDRAFT_96590"/>
<dbReference type="SUPFAM" id="SSF52540">
    <property type="entry name" value="P-loop containing nucleoside triphosphate hydrolases"/>
    <property type="match status" value="1"/>
</dbReference>
<name>V3ZR92_LOTGI</name>
<dbReference type="PANTHER" id="PTHR13308:SF40">
    <property type="entry name" value="NEDD4-BINDING PROTEIN 2-LIKE 1"/>
    <property type="match status" value="1"/>
</dbReference>
<dbReference type="PANTHER" id="PTHR13308">
    <property type="entry name" value="NEDD4-BINDING PROTEIN 2-LIKE 1"/>
    <property type="match status" value="1"/>
</dbReference>
<keyword evidence="2" id="KW-1185">Reference proteome</keyword>
<evidence type="ECO:0000313" key="1">
    <source>
        <dbReference type="EMBL" id="ESO93933.1"/>
    </source>
</evidence>
<accession>V3ZR92</accession>
<reference evidence="1 2" key="1">
    <citation type="journal article" date="2013" name="Nature">
        <title>Insights into bilaterian evolution from three spiralian genomes.</title>
        <authorList>
            <person name="Simakov O."/>
            <person name="Marletaz F."/>
            <person name="Cho S.J."/>
            <person name="Edsinger-Gonzales E."/>
            <person name="Havlak P."/>
            <person name="Hellsten U."/>
            <person name="Kuo D.H."/>
            <person name="Larsson T."/>
            <person name="Lv J."/>
            <person name="Arendt D."/>
            <person name="Savage R."/>
            <person name="Osoegawa K."/>
            <person name="de Jong P."/>
            <person name="Grimwood J."/>
            <person name="Chapman J.A."/>
            <person name="Shapiro H."/>
            <person name="Aerts A."/>
            <person name="Otillar R.P."/>
            <person name="Terry A.Y."/>
            <person name="Boore J.L."/>
            <person name="Grigoriev I.V."/>
            <person name="Lindberg D.R."/>
            <person name="Seaver E.C."/>
            <person name="Weisblat D.A."/>
            <person name="Putnam N.H."/>
            <person name="Rokhsar D.S."/>
        </authorList>
    </citation>
    <scope>NUCLEOTIDE SEQUENCE [LARGE SCALE GENOMIC DNA]</scope>
</reference>
<dbReference type="OrthoDB" id="3231855at2759"/>
<dbReference type="AlphaFoldDB" id="V3ZR92"/>
<protein>
    <recommendedName>
        <fullName evidence="3">NEDD4-binding protein 2-like 1</fullName>
    </recommendedName>
</protein>
<dbReference type="HOGENOM" id="CLU_083043_2_0_1"/>
<dbReference type="Pfam" id="PF13671">
    <property type="entry name" value="AAA_33"/>
    <property type="match status" value="1"/>
</dbReference>
<proteinExistence type="predicted"/>
<dbReference type="CTD" id="20253113"/>
<dbReference type="Proteomes" id="UP000030746">
    <property type="component" value="Unassembled WGS sequence"/>
</dbReference>
<evidence type="ECO:0008006" key="3">
    <source>
        <dbReference type="Google" id="ProtNLM"/>
    </source>
</evidence>
<feature type="non-terminal residue" evidence="1">
    <location>
        <position position="1"/>
    </location>
</feature>
<dbReference type="RefSeq" id="XP_009055551.1">
    <property type="nucleotide sequence ID" value="XM_009057303.1"/>
</dbReference>
<evidence type="ECO:0000313" key="2">
    <source>
        <dbReference type="Proteomes" id="UP000030746"/>
    </source>
</evidence>
<organism evidence="1 2">
    <name type="scientific">Lottia gigantea</name>
    <name type="common">Giant owl limpet</name>
    <dbReference type="NCBI Taxonomy" id="225164"/>
    <lineage>
        <taxon>Eukaryota</taxon>
        <taxon>Metazoa</taxon>
        <taxon>Spiralia</taxon>
        <taxon>Lophotrochozoa</taxon>
        <taxon>Mollusca</taxon>
        <taxon>Gastropoda</taxon>
        <taxon>Patellogastropoda</taxon>
        <taxon>Lottioidea</taxon>
        <taxon>Lottiidae</taxon>
        <taxon>Lottia</taxon>
    </lineage>
</organism>
<feature type="non-terminal residue" evidence="1">
    <location>
        <position position="146"/>
    </location>
</feature>
<dbReference type="Gene3D" id="3.40.50.300">
    <property type="entry name" value="P-loop containing nucleotide triphosphate hydrolases"/>
    <property type="match status" value="1"/>
</dbReference>
<dbReference type="InterPro" id="IPR026302">
    <property type="entry name" value="NEDD4-bd_p2"/>
</dbReference>
<sequence>LVLLRGLPGSGKSYLAKYVYNLLGNGIVLSTDDYFIKDGVYEYDPNELSTAHIWNKQRAINAMEARINPVIIDNTNTKVWEMKPYAKSAIQNNYCIVILEPDTHWKFKPRELQARNTHGVNKENINKMKDRYDYNVTIEQLLYTDK</sequence>
<dbReference type="InterPro" id="IPR027417">
    <property type="entry name" value="P-loop_NTPase"/>
</dbReference>
<dbReference type="GeneID" id="20253113"/>